<protein>
    <recommendedName>
        <fullName evidence="1">DUF7869 domain-containing protein</fullName>
    </recommendedName>
</protein>
<keyword evidence="3" id="KW-1185">Reference proteome</keyword>
<evidence type="ECO:0000259" key="1">
    <source>
        <dbReference type="Pfam" id="PF25273"/>
    </source>
</evidence>
<proteinExistence type="predicted"/>
<dbReference type="InterPro" id="IPR057191">
    <property type="entry name" value="DUF7869"/>
</dbReference>
<evidence type="ECO:0000313" key="3">
    <source>
        <dbReference type="Proteomes" id="UP001159363"/>
    </source>
</evidence>
<dbReference type="Proteomes" id="UP001159363">
    <property type="component" value="Chromosome 3"/>
</dbReference>
<comment type="caution">
    <text evidence="2">The sequence shown here is derived from an EMBL/GenBank/DDBJ whole genome shotgun (WGS) entry which is preliminary data.</text>
</comment>
<dbReference type="Pfam" id="PF25273">
    <property type="entry name" value="DUF7869"/>
    <property type="match status" value="1"/>
</dbReference>
<reference evidence="2 3" key="1">
    <citation type="submission" date="2023-02" db="EMBL/GenBank/DDBJ databases">
        <title>LHISI_Scaffold_Assembly.</title>
        <authorList>
            <person name="Stuart O.P."/>
            <person name="Cleave R."/>
            <person name="Magrath M.J.L."/>
            <person name="Mikheyev A.S."/>
        </authorList>
    </citation>
    <scope>NUCLEOTIDE SEQUENCE [LARGE SCALE GENOMIC DNA]</scope>
    <source>
        <strain evidence="2">Daus_M_001</strain>
        <tissue evidence="2">Leg muscle</tissue>
    </source>
</reference>
<organism evidence="2 3">
    <name type="scientific">Dryococelus australis</name>
    <dbReference type="NCBI Taxonomy" id="614101"/>
    <lineage>
        <taxon>Eukaryota</taxon>
        <taxon>Metazoa</taxon>
        <taxon>Ecdysozoa</taxon>
        <taxon>Arthropoda</taxon>
        <taxon>Hexapoda</taxon>
        <taxon>Insecta</taxon>
        <taxon>Pterygota</taxon>
        <taxon>Neoptera</taxon>
        <taxon>Polyneoptera</taxon>
        <taxon>Phasmatodea</taxon>
        <taxon>Verophasmatodea</taxon>
        <taxon>Anareolatae</taxon>
        <taxon>Phasmatidae</taxon>
        <taxon>Eurycanthinae</taxon>
        <taxon>Dryococelus</taxon>
    </lineage>
</organism>
<name>A0ABQ9I285_9NEOP</name>
<dbReference type="EMBL" id="JARBHB010000003">
    <property type="protein sequence ID" value="KAJ8890775.1"/>
    <property type="molecule type" value="Genomic_DNA"/>
</dbReference>
<accession>A0ABQ9I285</accession>
<sequence>MVMWVEGQCKHGSSEVASGILKVLNELRKKKILPVNELILWSNGCTGQNKNFFIVALWSYAIQSKIRHRFLVSSHTFLPCDRDFSLSEKMKRGHINEIHTSEDWTSLMESARHEKPFVVLLMKRLEVVDLHHSQMKCFADHKLQQI</sequence>
<evidence type="ECO:0000313" key="2">
    <source>
        <dbReference type="EMBL" id="KAJ8890775.1"/>
    </source>
</evidence>
<gene>
    <name evidence="2" type="ORF">PR048_010284</name>
</gene>
<feature type="domain" description="DUF7869" evidence="1">
    <location>
        <begin position="8"/>
        <end position="142"/>
    </location>
</feature>